<name>A0A9D0ZGC2_9FIRM</name>
<protein>
    <submittedName>
        <fullName evidence="1">Uncharacterized protein</fullName>
    </submittedName>
</protein>
<proteinExistence type="predicted"/>
<reference evidence="1" key="1">
    <citation type="submission" date="2020-10" db="EMBL/GenBank/DDBJ databases">
        <authorList>
            <person name="Gilroy R."/>
        </authorList>
    </citation>
    <scope>NUCLEOTIDE SEQUENCE</scope>
    <source>
        <strain evidence="1">ChiSjej1B19-3389</strain>
    </source>
</reference>
<comment type="caution">
    <text evidence="1">The sequence shown here is derived from an EMBL/GenBank/DDBJ whole genome shotgun (WGS) entry which is preliminary data.</text>
</comment>
<evidence type="ECO:0000313" key="2">
    <source>
        <dbReference type="Proteomes" id="UP000886787"/>
    </source>
</evidence>
<accession>A0A9D0ZGC2</accession>
<dbReference type="Proteomes" id="UP000886787">
    <property type="component" value="Unassembled WGS sequence"/>
</dbReference>
<sequence>MQNNGKNQNNEQMQNLINTVSQRLGTNPEALGKAAKQGNLQNLLNQMDQNQAKKIQQILNDKEASEKLLNTPQAKALLKKLMGGE</sequence>
<dbReference type="AlphaFoldDB" id="A0A9D0ZGC2"/>
<reference evidence="1" key="2">
    <citation type="journal article" date="2021" name="PeerJ">
        <title>Extensive microbial diversity within the chicken gut microbiome revealed by metagenomics and culture.</title>
        <authorList>
            <person name="Gilroy R."/>
            <person name="Ravi A."/>
            <person name="Getino M."/>
            <person name="Pursley I."/>
            <person name="Horton D.L."/>
            <person name="Alikhan N.F."/>
            <person name="Baker D."/>
            <person name="Gharbi K."/>
            <person name="Hall N."/>
            <person name="Watson M."/>
            <person name="Adriaenssens E.M."/>
            <person name="Foster-Nyarko E."/>
            <person name="Jarju S."/>
            <person name="Secka A."/>
            <person name="Antonio M."/>
            <person name="Oren A."/>
            <person name="Chaudhuri R.R."/>
            <person name="La Ragione R."/>
            <person name="Hildebrand F."/>
            <person name="Pallen M.J."/>
        </authorList>
    </citation>
    <scope>NUCLEOTIDE SEQUENCE</scope>
    <source>
        <strain evidence="1">ChiSjej1B19-3389</strain>
    </source>
</reference>
<evidence type="ECO:0000313" key="1">
    <source>
        <dbReference type="EMBL" id="HIQ79933.1"/>
    </source>
</evidence>
<dbReference type="EMBL" id="DVFW01000009">
    <property type="protein sequence ID" value="HIQ79933.1"/>
    <property type="molecule type" value="Genomic_DNA"/>
</dbReference>
<gene>
    <name evidence="1" type="ORF">IAD32_01450</name>
</gene>
<organism evidence="1 2">
    <name type="scientific">Candidatus Scatavimonas merdigallinarum</name>
    <dbReference type="NCBI Taxonomy" id="2840914"/>
    <lineage>
        <taxon>Bacteria</taxon>
        <taxon>Bacillati</taxon>
        <taxon>Bacillota</taxon>
        <taxon>Clostridia</taxon>
        <taxon>Eubacteriales</taxon>
        <taxon>Oscillospiraceae</taxon>
        <taxon>Oscillospiraceae incertae sedis</taxon>
        <taxon>Candidatus Scatavimonas</taxon>
    </lineage>
</organism>